<comment type="similarity">
    <text evidence="3">Belongs to the flavoredoxin family.</text>
</comment>
<feature type="domain" description="Flavin reductase like" evidence="5">
    <location>
        <begin position="12"/>
        <end position="158"/>
    </location>
</feature>
<evidence type="ECO:0000256" key="2">
    <source>
        <dbReference type="ARBA" id="ARBA00022630"/>
    </source>
</evidence>
<reference evidence="6" key="1">
    <citation type="submission" date="2022-03" db="EMBL/GenBank/DDBJ databases">
        <title>Draft genome sequence of Aduncisulcus paluster, a free-living microaerophilic Fornicata.</title>
        <authorList>
            <person name="Yuyama I."/>
            <person name="Kume K."/>
            <person name="Tamura T."/>
            <person name="Inagaki Y."/>
            <person name="Hashimoto T."/>
        </authorList>
    </citation>
    <scope>NUCLEOTIDE SEQUENCE</scope>
    <source>
        <strain evidence="6">NY0171</strain>
    </source>
</reference>
<name>A0ABQ5K532_9EUKA</name>
<comment type="caution">
    <text evidence="6">The sequence shown here is derived from an EMBL/GenBank/DDBJ whole genome shotgun (WGS) entry which is preliminary data.</text>
</comment>
<sequence>MTKIPLHHSKVHGAVVSAVTAVGTSNPDGSPNYAAFAFVSWVNIQPLMICIGINKSHRTLANIRRTKQFSVNIGSIPTLDEVNFCGCTRNPIKNEKFDTFYHEEDKEKLCPMAGNLPVCMSFSLVDIHEYPTNCAVIGKVEYSVADDSIMDDKKKFIEIKKLHPLLFSFCGPSYFSVGEYEGKPWAKNPRAGLKSIPPKESASPEDKGK</sequence>
<dbReference type="Pfam" id="PF01613">
    <property type="entry name" value="Flavin_Reduct"/>
    <property type="match status" value="1"/>
</dbReference>
<comment type="cofactor">
    <cofactor evidence="1">
        <name>FMN</name>
        <dbReference type="ChEBI" id="CHEBI:58210"/>
    </cofactor>
</comment>
<dbReference type="SMART" id="SM00903">
    <property type="entry name" value="Flavin_Reduct"/>
    <property type="match status" value="1"/>
</dbReference>
<dbReference type="EMBL" id="BQXS01012760">
    <property type="protein sequence ID" value="GKT27640.1"/>
    <property type="molecule type" value="Genomic_DNA"/>
</dbReference>
<dbReference type="InterPro" id="IPR012349">
    <property type="entry name" value="Split_barrel_FMN-bd"/>
</dbReference>
<dbReference type="Gene3D" id="2.30.110.10">
    <property type="entry name" value="Electron Transport, Fmn-binding Protein, Chain A"/>
    <property type="match status" value="1"/>
</dbReference>
<accession>A0ABQ5K532</accession>
<evidence type="ECO:0000256" key="4">
    <source>
        <dbReference type="SAM" id="MobiDB-lite"/>
    </source>
</evidence>
<evidence type="ECO:0000256" key="1">
    <source>
        <dbReference type="ARBA" id="ARBA00001917"/>
    </source>
</evidence>
<dbReference type="Proteomes" id="UP001057375">
    <property type="component" value="Unassembled WGS sequence"/>
</dbReference>
<dbReference type="InterPro" id="IPR052174">
    <property type="entry name" value="Flavoredoxin"/>
</dbReference>
<protein>
    <submittedName>
        <fullName evidence="6">Flavin reductase family protein</fullName>
    </submittedName>
</protein>
<feature type="region of interest" description="Disordered" evidence="4">
    <location>
        <begin position="185"/>
        <end position="209"/>
    </location>
</feature>
<dbReference type="SUPFAM" id="SSF50475">
    <property type="entry name" value="FMN-binding split barrel"/>
    <property type="match status" value="1"/>
</dbReference>
<evidence type="ECO:0000313" key="6">
    <source>
        <dbReference type="EMBL" id="GKT27640.1"/>
    </source>
</evidence>
<evidence type="ECO:0000313" key="7">
    <source>
        <dbReference type="Proteomes" id="UP001057375"/>
    </source>
</evidence>
<keyword evidence="2" id="KW-0285">Flavoprotein</keyword>
<dbReference type="PANTHER" id="PTHR43567:SF1">
    <property type="entry name" value="FLAVOREDOXIN"/>
    <property type="match status" value="1"/>
</dbReference>
<proteinExistence type="inferred from homology"/>
<keyword evidence="7" id="KW-1185">Reference proteome</keyword>
<gene>
    <name evidence="6" type="ORF">ADUPG1_013941</name>
</gene>
<evidence type="ECO:0000259" key="5">
    <source>
        <dbReference type="SMART" id="SM00903"/>
    </source>
</evidence>
<organism evidence="6 7">
    <name type="scientific">Aduncisulcus paluster</name>
    <dbReference type="NCBI Taxonomy" id="2918883"/>
    <lineage>
        <taxon>Eukaryota</taxon>
        <taxon>Metamonada</taxon>
        <taxon>Carpediemonas-like organisms</taxon>
        <taxon>Aduncisulcus</taxon>
    </lineage>
</organism>
<dbReference type="InterPro" id="IPR002563">
    <property type="entry name" value="Flavin_Rdtase-like_dom"/>
</dbReference>
<evidence type="ECO:0000256" key="3">
    <source>
        <dbReference type="ARBA" id="ARBA00038054"/>
    </source>
</evidence>
<dbReference type="PANTHER" id="PTHR43567">
    <property type="entry name" value="FLAVOREDOXIN-RELATED-RELATED"/>
    <property type="match status" value="1"/>
</dbReference>